<sequence length="100" mass="10907">MRPTEVLMGAGGLVVFDVRITQAGAMAPRPDSPEPDALRERISAFVIFGRGGERARLFSQANMRRRRRQLGLYEKEAVMAVDGGHAALLAAQGVLVREES</sequence>
<reference evidence="1 2" key="1">
    <citation type="submission" date="2022-05" db="EMBL/GenBank/DDBJ databases">
        <title>Genome Resource of Streptomyces lavenduligriseus GA1-1, a Strain with Broad-Spectrum Antifungal Activity against Phytopathogenic Fungi.</title>
        <authorList>
            <person name="Qi D."/>
        </authorList>
    </citation>
    <scope>NUCLEOTIDE SEQUENCE [LARGE SCALE GENOMIC DNA]</scope>
    <source>
        <strain evidence="1 2">GA1-1</strain>
    </source>
</reference>
<dbReference type="Proteomes" id="UP001202052">
    <property type="component" value="Unassembled WGS sequence"/>
</dbReference>
<dbReference type="RefSeq" id="WP_249493007.1">
    <property type="nucleotide sequence ID" value="NZ_JAMCCK010000061.1"/>
</dbReference>
<gene>
    <name evidence="1" type="ORF">M4438_33275</name>
</gene>
<organism evidence="1 2">
    <name type="scientific">Streptomyces lavenduligriseus</name>
    <dbReference type="NCBI Taxonomy" id="67315"/>
    <lineage>
        <taxon>Bacteria</taxon>
        <taxon>Bacillati</taxon>
        <taxon>Actinomycetota</taxon>
        <taxon>Actinomycetes</taxon>
        <taxon>Kitasatosporales</taxon>
        <taxon>Streptomycetaceae</taxon>
        <taxon>Streptomyces</taxon>
    </lineage>
</organism>
<keyword evidence="2" id="KW-1185">Reference proteome</keyword>
<proteinExistence type="predicted"/>
<evidence type="ECO:0000313" key="1">
    <source>
        <dbReference type="EMBL" id="MCL3998319.1"/>
    </source>
</evidence>
<protein>
    <submittedName>
        <fullName evidence="1">Uncharacterized protein</fullName>
    </submittedName>
</protein>
<dbReference type="EMBL" id="JAMCCK010000061">
    <property type="protein sequence ID" value="MCL3998319.1"/>
    <property type="molecule type" value="Genomic_DNA"/>
</dbReference>
<accession>A0ABT0P3M7</accession>
<evidence type="ECO:0000313" key="2">
    <source>
        <dbReference type="Proteomes" id="UP001202052"/>
    </source>
</evidence>
<comment type="caution">
    <text evidence="1">The sequence shown here is derived from an EMBL/GenBank/DDBJ whole genome shotgun (WGS) entry which is preliminary data.</text>
</comment>
<name>A0ABT0P3M7_9ACTN</name>